<dbReference type="Proteomes" id="UP001385951">
    <property type="component" value="Unassembled WGS sequence"/>
</dbReference>
<feature type="region of interest" description="Disordered" evidence="1">
    <location>
        <begin position="1"/>
        <end position="141"/>
    </location>
</feature>
<gene>
    <name evidence="2" type="ORF">QCA50_001215</name>
</gene>
<proteinExistence type="predicted"/>
<organism evidence="2 3">
    <name type="scientific">Cerrena zonata</name>
    <dbReference type="NCBI Taxonomy" id="2478898"/>
    <lineage>
        <taxon>Eukaryota</taxon>
        <taxon>Fungi</taxon>
        <taxon>Dikarya</taxon>
        <taxon>Basidiomycota</taxon>
        <taxon>Agaricomycotina</taxon>
        <taxon>Agaricomycetes</taxon>
        <taxon>Polyporales</taxon>
        <taxon>Cerrenaceae</taxon>
        <taxon>Cerrena</taxon>
    </lineage>
</organism>
<sequence>MLNVNPPFIQGHQQPQGPPPPQATLAGHPNLSFMANHPGSAPGPSMLGGPQGGPGMGPNGPFPLHMRQASAQRPPSFVQQPHNGQPFNAPMPGGPSHMNGIGAAPLQSPFPTQNMQPIRRPPQQGQQLNPPMAGMPGQPVVGTVTGLLGSLA</sequence>
<evidence type="ECO:0000313" key="3">
    <source>
        <dbReference type="Proteomes" id="UP001385951"/>
    </source>
</evidence>
<comment type="caution">
    <text evidence="2">The sequence shown here is derived from an EMBL/GenBank/DDBJ whole genome shotgun (WGS) entry which is preliminary data.</text>
</comment>
<feature type="compositionally biased region" description="Low complexity" evidence="1">
    <location>
        <begin position="1"/>
        <end position="15"/>
    </location>
</feature>
<protein>
    <submittedName>
        <fullName evidence="2">Uncharacterized protein</fullName>
    </submittedName>
</protein>
<evidence type="ECO:0000256" key="1">
    <source>
        <dbReference type="SAM" id="MobiDB-lite"/>
    </source>
</evidence>
<dbReference type="EMBL" id="JASBNA010000001">
    <property type="protein sequence ID" value="KAK7696557.1"/>
    <property type="molecule type" value="Genomic_DNA"/>
</dbReference>
<reference evidence="2 3" key="1">
    <citation type="submission" date="2022-09" db="EMBL/GenBank/DDBJ databases">
        <authorList>
            <person name="Palmer J.M."/>
        </authorList>
    </citation>
    <scope>NUCLEOTIDE SEQUENCE [LARGE SCALE GENOMIC DNA]</scope>
    <source>
        <strain evidence="2 3">DSM 7382</strain>
    </source>
</reference>
<feature type="compositionally biased region" description="Gly residues" evidence="1">
    <location>
        <begin position="49"/>
        <end position="58"/>
    </location>
</feature>
<keyword evidence="3" id="KW-1185">Reference proteome</keyword>
<accession>A0AAW0GW92</accession>
<name>A0AAW0GW92_9APHY</name>
<feature type="compositionally biased region" description="Low complexity" evidence="1">
    <location>
        <begin position="116"/>
        <end position="127"/>
    </location>
</feature>
<evidence type="ECO:0000313" key="2">
    <source>
        <dbReference type="EMBL" id="KAK7696557.1"/>
    </source>
</evidence>
<dbReference type="AlphaFoldDB" id="A0AAW0GW92"/>
<feature type="compositionally biased region" description="Polar residues" evidence="1">
    <location>
        <begin position="69"/>
        <end position="86"/>
    </location>
</feature>